<organism evidence="2 3">
    <name type="scientific">Rufibacter tibetensis</name>
    <dbReference type="NCBI Taxonomy" id="512763"/>
    <lineage>
        <taxon>Bacteria</taxon>
        <taxon>Pseudomonadati</taxon>
        <taxon>Bacteroidota</taxon>
        <taxon>Cytophagia</taxon>
        <taxon>Cytophagales</taxon>
        <taxon>Hymenobacteraceae</taxon>
        <taxon>Rufibacter</taxon>
    </lineage>
</organism>
<sequence length="397" mass="44140">MNPVALAQTTREYRMSLGWRIFVYLFAPVFIVGGIFLGILPFIDDTITPGAEYIFIPMGLALSLLMVYALLEAHYGIIRLSQGRIEQVSVFGNKELLISEIKGFEADEYYIRVYPLAKGKPTIKIGVIGIESQEIIQWLQLRKHNLEEVTYQYEEEELLSNQALGSTEQERLANLENTRKLASWLNGGSFAIGGWLFFYPTPYKAAVLAGAIYPLLLAGVMLYYKGIFKLNTKNKSAHPSLFGGILLAGLGVALRALTDINLFSYGPILPWIGGVTLLIFLLLTTATKEFQFNKIQGIGMGALFFCMMAFYGYGVSVMANVLLDNSAPEIYTAQVTDKHISNGNSTTYYLTLEPWGPRTEPEDISVSSEFYETVPVGANIPVQLYQGALNTPWLVVE</sequence>
<feature type="transmembrane region" description="Helical" evidence="1">
    <location>
        <begin position="205"/>
        <end position="224"/>
    </location>
</feature>
<feature type="transmembrane region" description="Helical" evidence="1">
    <location>
        <begin position="21"/>
        <end position="42"/>
    </location>
</feature>
<dbReference type="STRING" id="512763.DC20_09020"/>
<feature type="transmembrane region" description="Helical" evidence="1">
    <location>
        <begin position="298"/>
        <end position="323"/>
    </location>
</feature>
<keyword evidence="1" id="KW-1133">Transmembrane helix</keyword>
<feature type="transmembrane region" description="Helical" evidence="1">
    <location>
        <begin position="236"/>
        <end position="256"/>
    </location>
</feature>
<accession>A0A0P0CBQ2</accession>
<feature type="transmembrane region" description="Helical" evidence="1">
    <location>
        <begin position="181"/>
        <end position="199"/>
    </location>
</feature>
<dbReference type="EMBL" id="CP012643">
    <property type="protein sequence ID" value="ALI99089.1"/>
    <property type="molecule type" value="Genomic_DNA"/>
</dbReference>
<keyword evidence="1" id="KW-0812">Transmembrane</keyword>
<reference evidence="2 3" key="1">
    <citation type="submission" date="2015-08" db="EMBL/GenBank/DDBJ databases">
        <title>Complete genome sequence of Rufibacter tibetensis strain 1351t, a radiation-resistant bacterium from tibet plateau.</title>
        <authorList>
            <person name="Dai J."/>
        </authorList>
    </citation>
    <scope>NUCLEOTIDE SEQUENCE [LARGE SCALE GENOMIC DNA]</scope>
    <source>
        <strain evidence="2 3">1351</strain>
    </source>
</reference>
<evidence type="ECO:0000256" key="1">
    <source>
        <dbReference type="SAM" id="Phobius"/>
    </source>
</evidence>
<dbReference type="AlphaFoldDB" id="A0A0P0CBQ2"/>
<dbReference type="OrthoDB" id="5936019at2"/>
<protein>
    <submittedName>
        <fullName evidence="2">Uncharacterized protein</fullName>
    </submittedName>
</protein>
<proteinExistence type="predicted"/>
<keyword evidence="1" id="KW-0472">Membrane</keyword>
<dbReference type="Proteomes" id="UP000061382">
    <property type="component" value="Chromosome"/>
</dbReference>
<dbReference type="KEGG" id="rti:DC20_09020"/>
<dbReference type="RefSeq" id="WP_062543532.1">
    <property type="nucleotide sequence ID" value="NZ_CP012643.1"/>
</dbReference>
<gene>
    <name evidence="2" type="ORF">DC20_09020</name>
</gene>
<feature type="transmembrane region" description="Helical" evidence="1">
    <location>
        <begin position="268"/>
        <end position="286"/>
    </location>
</feature>
<evidence type="ECO:0000313" key="3">
    <source>
        <dbReference type="Proteomes" id="UP000061382"/>
    </source>
</evidence>
<keyword evidence="3" id="KW-1185">Reference proteome</keyword>
<name>A0A0P0CBQ2_9BACT</name>
<dbReference type="PATRIC" id="fig|512763.3.peg.1991"/>
<evidence type="ECO:0000313" key="2">
    <source>
        <dbReference type="EMBL" id="ALI99089.1"/>
    </source>
</evidence>
<feature type="transmembrane region" description="Helical" evidence="1">
    <location>
        <begin position="54"/>
        <end position="71"/>
    </location>
</feature>